<dbReference type="InterPro" id="IPR000719">
    <property type="entry name" value="Prot_kinase_dom"/>
</dbReference>
<feature type="binding site" evidence="5">
    <location>
        <position position="43"/>
    </location>
    <ligand>
        <name>ATP</name>
        <dbReference type="ChEBI" id="CHEBI:30616"/>
    </ligand>
</feature>
<dbReference type="Gene3D" id="2.40.128.630">
    <property type="match status" value="1"/>
</dbReference>
<organism evidence="7 8">
    <name type="scientific">Fodinicola feengrottensis</name>
    <dbReference type="NCBI Taxonomy" id="435914"/>
    <lineage>
        <taxon>Bacteria</taxon>
        <taxon>Bacillati</taxon>
        <taxon>Actinomycetota</taxon>
        <taxon>Actinomycetes</taxon>
        <taxon>Mycobacteriales</taxon>
        <taxon>Fodinicola</taxon>
    </lineage>
</organism>
<accession>A0ABN2HZF1</accession>
<dbReference type="Gene3D" id="1.10.510.10">
    <property type="entry name" value="Transferase(Phosphotransferase) domain 1"/>
    <property type="match status" value="1"/>
</dbReference>
<dbReference type="InterPro" id="IPR017441">
    <property type="entry name" value="Protein_kinase_ATP_BS"/>
</dbReference>
<evidence type="ECO:0000256" key="3">
    <source>
        <dbReference type="ARBA" id="ARBA00022777"/>
    </source>
</evidence>
<dbReference type="SMART" id="SM00564">
    <property type="entry name" value="PQQ"/>
    <property type="match status" value="7"/>
</dbReference>
<reference evidence="7 8" key="1">
    <citation type="journal article" date="2019" name="Int. J. Syst. Evol. Microbiol.">
        <title>The Global Catalogue of Microorganisms (GCM) 10K type strain sequencing project: providing services to taxonomists for standard genome sequencing and annotation.</title>
        <authorList>
            <consortium name="The Broad Institute Genomics Platform"/>
            <consortium name="The Broad Institute Genome Sequencing Center for Infectious Disease"/>
            <person name="Wu L."/>
            <person name="Ma J."/>
        </authorList>
    </citation>
    <scope>NUCLEOTIDE SEQUENCE [LARGE SCALE GENOMIC DNA]</scope>
    <source>
        <strain evidence="7 8">JCM 14718</strain>
    </source>
</reference>
<evidence type="ECO:0000256" key="5">
    <source>
        <dbReference type="PROSITE-ProRule" id="PRU10141"/>
    </source>
</evidence>
<dbReference type="PROSITE" id="PS50011">
    <property type="entry name" value="PROTEIN_KINASE_DOM"/>
    <property type="match status" value="1"/>
</dbReference>
<dbReference type="SUPFAM" id="SSF50998">
    <property type="entry name" value="Quinoprotein alcohol dehydrogenase-like"/>
    <property type="match status" value="2"/>
</dbReference>
<keyword evidence="4 5" id="KW-0067">ATP-binding</keyword>
<dbReference type="Pfam" id="PF00069">
    <property type="entry name" value="Pkinase"/>
    <property type="match status" value="1"/>
</dbReference>
<dbReference type="InterPro" id="IPR008271">
    <property type="entry name" value="Ser/Thr_kinase_AS"/>
</dbReference>
<dbReference type="InterPro" id="IPR015943">
    <property type="entry name" value="WD40/YVTN_repeat-like_dom_sf"/>
</dbReference>
<dbReference type="InterPro" id="IPR011009">
    <property type="entry name" value="Kinase-like_dom_sf"/>
</dbReference>
<dbReference type="PANTHER" id="PTHR43289:SF34">
    <property type="entry name" value="SERINE_THREONINE-PROTEIN KINASE YBDM-RELATED"/>
    <property type="match status" value="1"/>
</dbReference>
<comment type="caution">
    <text evidence="7">The sequence shown here is derived from an EMBL/GenBank/DDBJ whole genome shotgun (WGS) entry which is preliminary data.</text>
</comment>
<evidence type="ECO:0000313" key="7">
    <source>
        <dbReference type="EMBL" id="GAA1696013.1"/>
    </source>
</evidence>
<keyword evidence="1" id="KW-0808">Transferase</keyword>
<evidence type="ECO:0000256" key="4">
    <source>
        <dbReference type="ARBA" id="ARBA00022840"/>
    </source>
</evidence>
<protein>
    <recommendedName>
        <fullName evidence="6">Protein kinase domain-containing protein</fullName>
    </recommendedName>
</protein>
<keyword evidence="8" id="KW-1185">Reference proteome</keyword>
<dbReference type="EMBL" id="BAAANY010000020">
    <property type="protein sequence ID" value="GAA1696013.1"/>
    <property type="molecule type" value="Genomic_DNA"/>
</dbReference>
<dbReference type="PROSITE" id="PS00108">
    <property type="entry name" value="PROTEIN_KINASE_ST"/>
    <property type="match status" value="1"/>
</dbReference>
<dbReference type="InterPro" id="IPR018391">
    <property type="entry name" value="PQQ_b-propeller_rpt"/>
</dbReference>
<dbReference type="Gene3D" id="2.130.10.10">
    <property type="entry name" value="YVTN repeat-like/Quinoprotein amine dehydrogenase"/>
    <property type="match status" value="1"/>
</dbReference>
<dbReference type="SUPFAM" id="SSF56112">
    <property type="entry name" value="Protein kinase-like (PK-like)"/>
    <property type="match status" value="1"/>
</dbReference>
<sequence>MQPLEPGDPAWVGAYRVLARLGMGGMGVVYLGRTPGSRLVAIKVVRGMGTDPEYRRRFAREIRAARSVSGTFTAPVVDADPDATPPWLVTAYLPGLSLDEAIRGFGGAPVGSVRALAAGMAEALAAIHRAGVVHRDFKPSNVMLTAGGPRVIDFGIATPEDATSITRPGAFVGTPGFTSPEQIAGVRIGPASDIFTFGAVLAYAATGTEVFGAGSWQDRMERVSAGRAELSGVTDGDLHRLISQCLRLDPRQRPSAEAVLAQLGPSQFSLQGTGWLPAAVAQEIDRRTALARHPPSPPVGQLSVLTGEPTADPVVMGLPTVDPTIVPAPPAPRSPLSRRSFVIGAVGASVLAGGVAVGLATTQHRARQPAPSTTEAARALPSVSVPLASLKWTVRLGGYFPDVVTMAGGLVLVWIDKTIHALDPATGRQRWSRAGSRGSATGDLAYTSDATQLQLLTAIHASSGATAWTYVGEPDYPDSDVVVAGSVACFGYERTHGLSVSSGSPLWTANFGAKEGIDTTAGVVVVLQDVLVGLEASTGRKKWSYQIADALFPLAGDAMVFVCDKQGTLHALRADNGQHVWQRSDYDLTSGFQCGSGILYTTRPDGQVRALRTRTGELVWSQQVGHGEGRVAGTSNMLTLTGTMLYVAGTDKMTYALDATSGRVLWTYAADVMHNGGPVAAGALVFIGTRDGSVQAISPPTPVGAASASP</sequence>
<dbReference type="RefSeq" id="WP_344313051.1">
    <property type="nucleotide sequence ID" value="NZ_BAAANY010000020.1"/>
</dbReference>
<dbReference type="Proteomes" id="UP001500618">
    <property type="component" value="Unassembled WGS sequence"/>
</dbReference>
<evidence type="ECO:0000256" key="2">
    <source>
        <dbReference type="ARBA" id="ARBA00022741"/>
    </source>
</evidence>
<proteinExistence type="predicted"/>
<keyword evidence="3" id="KW-0418">Kinase</keyword>
<evidence type="ECO:0000313" key="8">
    <source>
        <dbReference type="Proteomes" id="UP001500618"/>
    </source>
</evidence>
<dbReference type="InterPro" id="IPR011047">
    <property type="entry name" value="Quinoprotein_ADH-like_sf"/>
</dbReference>
<dbReference type="InterPro" id="IPR002372">
    <property type="entry name" value="PQQ_rpt_dom"/>
</dbReference>
<name>A0ABN2HZF1_9ACTN</name>
<keyword evidence="2 5" id="KW-0547">Nucleotide-binding</keyword>
<feature type="domain" description="Protein kinase" evidence="6">
    <location>
        <begin position="15"/>
        <end position="269"/>
    </location>
</feature>
<evidence type="ECO:0000259" key="6">
    <source>
        <dbReference type="PROSITE" id="PS50011"/>
    </source>
</evidence>
<evidence type="ECO:0000256" key="1">
    <source>
        <dbReference type="ARBA" id="ARBA00022679"/>
    </source>
</evidence>
<dbReference type="CDD" id="cd14014">
    <property type="entry name" value="STKc_PknB_like"/>
    <property type="match status" value="1"/>
</dbReference>
<dbReference type="Pfam" id="PF13360">
    <property type="entry name" value="PQQ_2"/>
    <property type="match status" value="1"/>
</dbReference>
<dbReference type="Gene3D" id="3.30.200.20">
    <property type="entry name" value="Phosphorylase Kinase, domain 1"/>
    <property type="match status" value="1"/>
</dbReference>
<dbReference type="PANTHER" id="PTHR43289">
    <property type="entry name" value="MITOGEN-ACTIVATED PROTEIN KINASE KINASE KINASE 20-RELATED"/>
    <property type="match status" value="1"/>
</dbReference>
<dbReference type="PROSITE" id="PS00107">
    <property type="entry name" value="PROTEIN_KINASE_ATP"/>
    <property type="match status" value="1"/>
</dbReference>
<gene>
    <name evidence="7" type="ORF">GCM10009765_51570</name>
</gene>